<proteinExistence type="predicted"/>
<keyword evidence="2" id="KW-1185">Reference proteome</keyword>
<comment type="caution">
    <text evidence="1">The sequence shown here is derived from an EMBL/GenBank/DDBJ whole genome shotgun (WGS) entry which is preliminary data.</text>
</comment>
<protein>
    <submittedName>
        <fullName evidence="1">Uncharacterized protein</fullName>
    </submittedName>
</protein>
<organism evidence="1 2">
    <name type="scientific">Salmonirosea aquatica</name>
    <dbReference type="NCBI Taxonomy" id="2654236"/>
    <lineage>
        <taxon>Bacteria</taxon>
        <taxon>Pseudomonadati</taxon>
        <taxon>Bacteroidota</taxon>
        <taxon>Cytophagia</taxon>
        <taxon>Cytophagales</taxon>
        <taxon>Spirosomataceae</taxon>
        <taxon>Salmonirosea</taxon>
    </lineage>
</organism>
<dbReference type="AlphaFoldDB" id="A0A7C9FBK9"/>
<dbReference type="Proteomes" id="UP000479293">
    <property type="component" value="Unassembled WGS sequence"/>
</dbReference>
<name>A0A7C9FBK9_9BACT</name>
<gene>
    <name evidence="1" type="ORF">GBK04_05000</name>
</gene>
<evidence type="ECO:0000313" key="2">
    <source>
        <dbReference type="Proteomes" id="UP000479293"/>
    </source>
</evidence>
<sequence>MVNLAQVESISKIMNGGKEAIVFNYYSGRSDIWLFESSSAREKAFADLRTQEYTEYSPV</sequence>
<reference evidence="1 2" key="1">
    <citation type="submission" date="2019-10" db="EMBL/GenBank/DDBJ databases">
        <title>Draft Genome Sequence of Cytophagaceae sp. SJW1-29.</title>
        <authorList>
            <person name="Choi A."/>
        </authorList>
    </citation>
    <scope>NUCLEOTIDE SEQUENCE [LARGE SCALE GENOMIC DNA]</scope>
    <source>
        <strain evidence="1 2">SJW1-29</strain>
    </source>
</reference>
<evidence type="ECO:0000313" key="1">
    <source>
        <dbReference type="EMBL" id="MPR32727.1"/>
    </source>
</evidence>
<dbReference type="EMBL" id="WHLY01000002">
    <property type="protein sequence ID" value="MPR32727.1"/>
    <property type="molecule type" value="Genomic_DNA"/>
</dbReference>
<accession>A0A7C9FBK9</accession>